<protein>
    <recommendedName>
        <fullName evidence="4">Prepilin type IV endopeptidase peptidase domain-containing protein</fullName>
    </recommendedName>
</protein>
<keyword evidence="3" id="KW-0472">Membrane</keyword>
<dbReference type="AlphaFoldDB" id="A0A327L282"/>
<evidence type="ECO:0000259" key="4">
    <source>
        <dbReference type="Pfam" id="PF01478"/>
    </source>
</evidence>
<dbReference type="GO" id="GO:0004190">
    <property type="term" value="F:aspartic-type endopeptidase activity"/>
    <property type="evidence" value="ECO:0007669"/>
    <property type="project" value="InterPro"/>
</dbReference>
<dbReference type="PRINTS" id="PR00864">
    <property type="entry name" value="PREPILNPTASE"/>
</dbReference>
<proteinExistence type="inferred from homology"/>
<dbReference type="EMBL" id="NPEX01000081">
    <property type="protein sequence ID" value="RAI43592.1"/>
    <property type="molecule type" value="Genomic_DNA"/>
</dbReference>
<evidence type="ECO:0000256" key="2">
    <source>
        <dbReference type="RuleBase" id="RU003793"/>
    </source>
</evidence>
<keyword evidence="3" id="KW-0812">Transmembrane</keyword>
<gene>
    <name evidence="5" type="ORF">CH341_13600</name>
</gene>
<organism evidence="5 6">
    <name type="scientific">Rhodoplanes roseus</name>
    <dbReference type="NCBI Taxonomy" id="29409"/>
    <lineage>
        <taxon>Bacteria</taxon>
        <taxon>Pseudomonadati</taxon>
        <taxon>Pseudomonadota</taxon>
        <taxon>Alphaproteobacteria</taxon>
        <taxon>Hyphomicrobiales</taxon>
        <taxon>Nitrobacteraceae</taxon>
        <taxon>Rhodoplanes</taxon>
    </lineage>
</organism>
<dbReference type="Gene3D" id="1.20.120.1220">
    <property type="match status" value="1"/>
</dbReference>
<comment type="caution">
    <text evidence="5">The sequence shown here is derived from an EMBL/GenBank/DDBJ whole genome shotgun (WGS) entry which is preliminary data.</text>
</comment>
<dbReference type="Pfam" id="PF01478">
    <property type="entry name" value="Peptidase_A24"/>
    <property type="match status" value="1"/>
</dbReference>
<evidence type="ECO:0000313" key="5">
    <source>
        <dbReference type="EMBL" id="RAI43592.1"/>
    </source>
</evidence>
<dbReference type="GO" id="GO:0006465">
    <property type="term" value="P:signal peptide processing"/>
    <property type="evidence" value="ECO:0007669"/>
    <property type="project" value="TreeGrafter"/>
</dbReference>
<dbReference type="OrthoDB" id="8223801at2"/>
<keyword evidence="3" id="KW-1133">Transmembrane helix</keyword>
<reference evidence="5 6" key="1">
    <citation type="submission" date="2017-07" db="EMBL/GenBank/DDBJ databases">
        <title>Draft Genome Sequences of Select Purple Nonsulfur Bacteria.</title>
        <authorList>
            <person name="Lasarre B."/>
            <person name="Mckinlay J.B."/>
        </authorList>
    </citation>
    <scope>NUCLEOTIDE SEQUENCE [LARGE SCALE GENOMIC DNA]</scope>
    <source>
        <strain evidence="5 6">DSM 5909</strain>
    </source>
</reference>
<feature type="transmembrane region" description="Helical" evidence="3">
    <location>
        <begin position="130"/>
        <end position="148"/>
    </location>
</feature>
<evidence type="ECO:0000256" key="1">
    <source>
        <dbReference type="ARBA" id="ARBA00005801"/>
    </source>
</evidence>
<feature type="domain" description="Prepilin type IV endopeptidase peptidase" evidence="4">
    <location>
        <begin position="6"/>
        <end position="113"/>
    </location>
</feature>
<dbReference type="PANTHER" id="PTHR30487:SF0">
    <property type="entry name" value="PREPILIN LEADER PEPTIDASE_N-METHYLTRANSFERASE-RELATED"/>
    <property type="match status" value="1"/>
</dbReference>
<dbReference type="InterPro" id="IPR050882">
    <property type="entry name" value="Prepilin_peptidase/N-MTase"/>
</dbReference>
<dbReference type="InterPro" id="IPR000045">
    <property type="entry name" value="Prepilin_IV_endopep_pep"/>
</dbReference>
<sequence length="155" mass="16306">MAAAGLALVVTAIAAVDARRFVIPDELNALGIVLGLAHAGVTDPWPLEAVPYAVLRGAGLAVAFLALRAGYRRLRGRDGLGLGDVKLAAVAGVWLDWFVVPIAIDIAAVAALAAYGVRQLASGRRMRSSGMLPFGLFFAPAIWVGWVIERWLGSF</sequence>
<evidence type="ECO:0000256" key="3">
    <source>
        <dbReference type="SAM" id="Phobius"/>
    </source>
</evidence>
<keyword evidence="6" id="KW-1185">Reference proteome</keyword>
<feature type="transmembrane region" description="Helical" evidence="3">
    <location>
        <begin position="101"/>
        <end position="118"/>
    </location>
</feature>
<dbReference type="GO" id="GO:0005886">
    <property type="term" value="C:plasma membrane"/>
    <property type="evidence" value="ECO:0007669"/>
    <property type="project" value="TreeGrafter"/>
</dbReference>
<feature type="transmembrane region" description="Helical" evidence="3">
    <location>
        <begin position="49"/>
        <end position="67"/>
    </location>
</feature>
<accession>A0A327L282</accession>
<dbReference type="InterPro" id="IPR014032">
    <property type="entry name" value="Peptidase_A24A_bac"/>
</dbReference>
<evidence type="ECO:0000313" key="6">
    <source>
        <dbReference type="Proteomes" id="UP000249130"/>
    </source>
</evidence>
<dbReference type="Proteomes" id="UP000249130">
    <property type="component" value="Unassembled WGS sequence"/>
</dbReference>
<comment type="similarity">
    <text evidence="1 2">Belongs to the peptidase A24 family.</text>
</comment>
<name>A0A327L282_9BRAD</name>
<dbReference type="PANTHER" id="PTHR30487">
    <property type="entry name" value="TYPE 4 PREPILIN-LIKE PROTEINS LEADER PEPTIDE-PROCESSING ENZYME"/>
    <property type="match status" value="1"/>
</dbReference>